<dbReference type="Proteomes" id="UP001302477">
    <property type="component" value="Chromosome"/>
</dbReference>
<feature type="repeat" description="TPR" evidence="2">
    <location>
        <begin position="111"/>
        <end position="144"/>
    </location>
</feature>
<dbReference type="InterPro" id="IPR026634">
    <property type="entry name" value="TPST-like"/>
</dbReference>
<evidence type="ECO:0000313" key="4">
    <source>
        <dbReference type="Proteomes" id="UP001302477"/>
    </source>
</evidence>
<accession>A0AAU0N3W0</accession>
<reference evidence="3 4" key="1">
    <citation type="submission" date="2023-10" db="EMBL/GenBank/DDBJ databases">
        <title>Description of Microbulbifer bruguierae sp. nov., isolated from the sediments of mangrove plant Bruguiera sexangula and comparative genomic analyses of the genus Microbulbifer.</title>
        <authorList>
            <person name="Long M."/>
        </authorList>
    </citation>
    <scope>NUCLEOTIDE SEQUENCE [LARGE SCALE GENOMIC DNA]</scope>
    <source>
        <strain evidence="3 4">SPO729</strain>
    </source>
</reference>
<dbReference type="InterPro" id="IPR011990">
    <property type="entry name" value="TPR-like_helical_dom_sf"/>
</dbReference>
<dbReference type="KEGG" id="mpaf:R5R33_07455"/>
<keyword evidence="1" id="KW-0808">Transferase</keyword>
<keyword evidence="4" id="KW-1185">Reference proteome</keyword>
<dbReference type="PROSITE" id="PS50005">
    <property type="entry name" value="TPR"/>
    <property type="match status" value="3"/>
</dbReference>
<dbReference type="InterPro" id="IPR027417">
    <property type="entry name" value="P-loop_NTPase"/>
</dbReference>
<dbReference type="InterPro" id="IPR019734">
    <property type="entry name" value="TPR_rpt"/>
</dbReference>
<proteinExistence type="predicted"/>
<gene>
    <name evidence="3" type="ORF">R5R33_07455</name>
</gene>
<organism evidence="3 4">
    <name type="scientific">Microbulbifer pacificus</name>
    <dbReference type="NCBI Taxonomy" id="407164"/>
    <lineage>
        <taxon>Bacteria</taxon>
        <taxon>Pseudomonadati</taxon>
        <taxon>Pseudomonadota</taxon>
        <taxon>Gammaproteobacteria</taxon>
        <taxon>Cellvibrionales</taxon>
        <taxon>Microbulbiferaceae</taxon>
        <taxon>Microbulbifer</taxon>
    </lineage>
</organism>
<dbReference type="Pfam" id="PF13414">
    <property type="entry name" value="TPR_11"/>
    <property type="match status" value="1"/>
</dbReference>
<dbReference type="PANTHER" id="PTHR12788">
    <property type="entry name" value="PROTEIN-TYROSINE SULFOTRANSFERASE 2"/>
    <property type="match status" value="1"/>
</dbReference>
<feature type="repeat" description="TPR" evidence="2">
    <location>
        <begin position="145"/>
        <end position="178"/>
    </location>
</feature>
<sequence length="531" mass="59553">MQTPDNPNIAELHQRAVSALNRGVYRDLALLATQLQQVAPDMADGWFFASIASTATGQIRRALELVREALRLDPDNPEYLSQKARCHIQLQQIGDARVTADLGMQKHPSSALLLDTFGVIYSKVGDQLKAAEAFRGAVGKQPQNPQFQFNLGSAEQFLGNLEAARAAYEQAIRLQPDFARAHWALSELEKNRSESQRLPQLRQIQQSRRFSPEEQLYLAHAMARELEREGDFHSAFQSLATAKRVYKQKIRYDFSRDQALFDGVTAAFSGASDTVTATEGNQAIFVLGMPRSGTTLIERVLHSHPQMHSLGELQDFPLAAKRASGSASNAVLDAGVLSGLAHADRQAIGRDYLASVADRLQAAGSQAPRFVDKLPMNFLYLGLIAQCLPGARFVLLKRHPLDTCLSNYRQLFSFQFAYYHYNYALEDTARYIVQFHQLMVHWKRLYPGRIHEVCYEGFTENPEAESRRLIAFCDLPWDERCLDFSAAEGAVSTASSVQVRQPVYRSAVARWKKYERELAPAIEIFTKAGLL</sequence>
<dbReference type="PANTHER" id="PTHR12788:SF10">
    <property type="entry name" value="PROTEIN-TYROSINE SULFOTRANSFERASE"/>
    <property type="match status" value="1"/>
</dbReference>
<dbReference type="SUPFAM" id="SSF52540">
    <property type="entry name" value="P-loop containing nucleoside triphosphate hydrolases"/>
    <property type="match status" value="1"/>
</dbReference>
<dbReference type="RefSeq" id="WP_318955392.1">
    <property type="nucleotide sequence ID" value="NZ_CP137555.1"/>
</dbReference>
<dbReference type="AlphaFoldDB" id="A0AAU0N3W0"/>
<dbReference type="Gene3D" id="3.40.50.300">
    <property type="entry name" value="P-loop containing nucleotide triphosphate hydrolases"/>
    <property type="match status" value="1"/>
</dbReference>
<evidence type="ECO:0000256" key="1">
    <source>
        <dbReference type="ARBA" id="ARBA00022679"/>
    </source>
</evidence>
<keyword evidence="2" id="KW-0802">TPR repeat</keyword>
<dbReference type="Gene3D" id="1.25.40.10">
    <property type="entry name" value="Tetratricopeptide repeat domain"/>
    <property type="match status" value="1"/>
</dbReference>
<dbReference type="GO" id="GO:0008476">
    <property type="term" value="F:protein-tyrosine sulfotransferase activity"/>
    <property type="evidence" value="ECO:0007669"/>
    <property type="project" value="InterPro"/>
</dbReference>
<dbReference type="EMBL" id="CP137555">
    <property type="protein sequence ID" value="WOX06958.1"/>
    <property type="molecule type" value="Genomic_DNA"/>
</dbReference>
<dbReference type="SUPFAM" id="SSF48452">
    <property type="entry name" value="TPR-like"/>
    <property type="match status" value="1"/>
</dbReference>
<evidence type="ECO:0000256" key="2">
    <source>
        <dbReference type="PROSITE-ProRule" id="PRU00339"/>
    </source>
</evidence>
<protein>
    <submittedName>
        <fullName evidence="3">Sulfotransferase</fullName>
    </submittedName>
</protein>
<dbReference type="SMART" id="SM00028">
    <property type="entry name" value="TPR"/>
    <property type="match status" value="4"/>
</dbReference>
<evidence type="ECO:0000313" key="3">
    <source>
        <dbReference type="EMBL" id="WOX06958.1"/>
    </source>
</evidence>
<dbReference type="Pfam" id="PF14559">
    <property type="entry name" value="TPR_19"/>
    <property type="match status" value="1"/>
</dbReference>
<feature type="repeat" description="TPR" evidence="2">
    <location>
        <begin position="43"/>
        <end position="76"/>
    </location>
</feature>
<name>A0AAU0N3W0_9GAMM</name>
<dbReference type="Pfam" id="PF13469">
    <property type="entry name" value="Sulfotransfer_3"/>
    <property type="match status" value="1"/>
</dbReference>